<evidence type="ECO:0000256" key="3">
    <source>
        <dbReference type="ARBA" id="ARBA00022692"/>
    </source>
</evidence>
<evidence type="ECO:0000256" key="6">
    <source>
        <dbReference type="SAM" id="Phobius"/>
    </source>
</evidence>
<dbReference type="PANTHER" id="PTHR21347:SF0">
    <property type="entry name" value="LIPID SCRAMBLASE CLPTM1L"/>
    <property type="match status" value="1"/>
</dbReference>
<keyword evidence="5 6" id="KW-0472">Membrane</keyword>
<dbReference type="Proteomes" id="UP000310689">
    <property type="component" value="Unassembled WGS sequence"/>
</dbReference>
<dbReference type="EMBL" id="SPOI01000251">
    <property type="protein sequence ID" value="TIB30769.1"/>
    <property type="molecule type" value="Genomic_DNA"/>
</dbReference>
<accession>A0A4T0ILI0</accession>
<comment type="caution">
    <text evidence="7">The sequence shown here is derived from an EMBL/GenBank/DDBJ whole genome shotgun (WGS) entry which is preliminary data.</text>
</comment>
<feature type="transmembrane region" description="Helical" evidence="6">
    <location>
        <begin position="366"/>
        <end position="384"/>
    </location>
</feature>
<comment type="similarity">
    <text evidence="2">Belongs to the CLPTM1 family.</text>
</comment>
<gene>
    <name evidence="7" type="ORF">E3P86_03441</name>
</gene>
<organism evidence="7 8">
    <name type="scientific">Wallemia ichthyophaga</name>
    <dbReference type="NCBI Taxonomy" id="245174"/>
    <lineage>
        <taxon>Eukaryota</taxon>
        <taxon>Fungi</taxon>
        <taxon>Dikarya</taxon>
        <taxon>Basidiomycota</taxon>
        <taxon>Wallemiomycotina</taxon>
        <taxon>Wallemiomycetes</taxon>
        <taxon>Wallemiales</taxon>
        <taxon>Wallemiaceae</taxon>
        <taxon>Wallemia</taxon>
    </lineage>
</organism>
<protein>
    <recommendedName>
        <fullName evidence="9">Cleft lip and palate transmembrane protein 1-like protein</fullName>
    </recommendedName>
</protein>
<evidence type="ECO:0000256" key="5">
    <source>
        <dbReference type="ARBA" id="ARBA00023136"/>
    </source>
</evidence>
<dbReference type="InterPro" id="IPR008429">
    <property type="entry name" value="CLPTM1"/>
</dbReference>
<sequence>MADENNHMDENNNNNSKLWHYIRRVLFIWFVSKSLSYFIGLGIGNGSVTNPPPITSPHSPLTPKHVTSLWDTHTNMDLYIKLSTLDHPDITSNDDDDESTLPHLLWENIHYGDWNLHREATLDLHLPPSVTHHNHSLYADFYLYKHGSLLNSSDSNFDPLSLVHSRKPLIRYLPKQKERKQVNLLEGDSEVDNTDDVINQSQQSIQPLYTPYYHPSLSLNMIQDTSMKIPYTSSSPPTRSYISLDPSNSYHYPILYPNDLWLLRSQLIEINSTTTCLPLTITLDSLTFFKFNLYANINEGIERSAQQQGTAGELDEFKRMILETNPYFLALTMLVTLLHTLFEFLAFKSDVSHWRDENHDMVGVSLNSILANIAVQLIILLYLLDNNDNASWTIIGGQGVGLVIEMWKVTKAVDVGVMRSENRWLPHIRWSDKKQLTAEEKKSREYDTLAFKYVSWVMIPILLAYTIYSLLYDTHRGWYSFVVSTLTSFVYAFGFVQLIPQLIINYKLKSVAHMPGRAMVYKTLSTVIDDLFSFIIKMPLLHRLSCFRDDVVFIIYLYQRWIYAVDPDRLNEYGQATDEKVNKVNGASKVESKKDQ</sequence>
<feature type="transmembrane region" description="Helical" evidence="6">
    <location>
        <begin position="327"/>
        <end position="346"/>
    </location>
</feature>
<evidence type="ECO:0000256" key="4">
    <source>
        <dbReference type="ARBA" id="ARBA00022989"/>
    </source>
</evidence>
<dbReference type="PANTHER" id="PTHR21347">
    <property type="entry name" value="CLEFT LIP AND PALATE ASSOCIATED TRANSMEMBRANE PROTEIN-RELATED"/>
    <property type="match status" value="1"/>
</dbReference>
<keyword evidence="3 6" id="KW-0812">Transmembrane</keyword>
<dbReference type="GO" id="GO:0012505">
    <property type="term" value="C:endomembrane system"/>
    <property type="evidence" value="ECO:0007669"/>
    <property type="project" value="TreeGrafter"/>
</dbReference>
<dbReference type="AlphaFoldDB" id="A0A4T0ILI0"/>
<feature type="transmembrane region" description="Helical" evidence="6">
    <location>
        <begin position="450"/>
        <end position="471"/>
    </location>
</feature>
<evidence type="ECO:0000313" key="7">
    <source>
        <dbReference type="EMBL" id="TIB30769.1"/>
    </source>
</evidence>
<evidence type="ECO:0000256" key="2">
    <source>
        <dbReference type="ARBA" id="ARBA00009310"/>
    </source>
</evidence>
<comment type="subcellular location">
    <subcellularLocation>
        <location evidence="1">Membrane</location>
        <topology evidence="1">Multi-pass membrane protein</topology>
    </subcellularLocation>
</comment>
<dbReference type="GO" id="GO:0016020">
    <property type="term" value="C:membrane"/>
    <property type="evidence" value="ECO:0007669"/>
    <property type="project" value="UniProtKB-SubCell"/>
</dbReference>
<evidence type="ECO:0000256" key="1">
    <source>
        <dbReference type="ARBA" id="ARBA00004141"/>
    </source>
</evidence>
<dbReference type="Pfam" id="PF05602">
    <property type="entry name" value="CLPTM1"/>
    <property type="match status" value="1"/>
</dbReference>
<feature type="transmembrane region" description="Helical" evidence="6">
    <location>
        <begin position="477"/>
        <end position="499"/>
    </location>
</feature>
<evidence type="ECO:0008006" key="9">
    <source>
        <dbReference type="Google" id="ProtNLM"/>
    </source>
</evidence>
<evidence type="ECO:0000313" key="8">
    <source>
        <dbReference type="Proteomes" id="UP000310689"/>
    </source>
</evidence>
<proteinExistence type="inferred from homology"/>
<reference evidence="7 8" key="1">
    <citation type="submission" date="2019-03" db="EMBL/GenBank/DDBJ databases">
        <title>Sequencing 23 genomes of Wallemia ichthyophaga.</title>
        <authorList>
            <person name="Gostincar C."/>
        </authorList>
    </citation>
    <scope>NUCLEOTIDE SEQUENCE [LARGE SCALE GENOMIC DNA]</scope>
    <source>
        <strain evidence="7 8">EXF-6200</strain>
    </source>
</reference>
<keyword evidence="4 6" id="KW-1133">Transmembrane helix</keyword>
<name>A0A4T0ILI0_WALIC</name>